<keyword evidence="3" id="KW-1185">Reference proteome</keyword>
<proteinExistence type="predicted"/>
<evidence type="ECO:0008006" key="4">
    <source>
        <dbReference type="Google" id="ProtNLM"/>
    </source>
</evidence>
<dbReference type="EMBL" id="JAINUG010000016">
    <property type="protein sequence ID" value="KAJ8413184.1"/>
    <property type="molecule type" value="Genomic_DNA"/>
</dbReference>
<evidence type="ECO:0000313" key="2">
    <source>
        <dbReference type="EMBL" id="KAJ8413184.1"/>
    </source>
</evidence>
<reference evidence="2" key="1">
    <citation type="journal article" date="2023" name="Science">
        <title>Genome structures resolve the early diversification of teleost fishes.</title>
        <authorList>
            <person name="Parey E."/>
            <person name="Louis A."/>
            <person name="Montfort J."/>
            <person name="Bouchez O."/>
            <person name="Roques C."/>
            <person name="Iampietro C."/>
            <person name="Lluch J."/>
            <person name="Castinel A."/>
            <person name="Donnadieu C."/>
            <person name="Desvignes T."/>
            <person name="Floi Bucao C."/>
            <person name="Jouanno E."/>
            <person name="Wen M."/>
            <person name="Mejri S."/>
            <person name="Dirks R."/>
            <person name="Jansen H."/>
            <person name="Henkel C."/>
            <person name="Chen W.J."/>
            <person name="Zahm M."/>
            <person name="Cabau C."/>
            <person name="Klopp C."/>
            <person name="Thompson A.W."/>
            <person name="Robinson-Rechavi M."/>
            <person name="Braasch I."/>
            <person name="Lecointre G."/>
            <person name="Bobe J."/>
            <person name="Postlethwait J.H."/>
            <person name="Berthelot C."/>
            <person name="Roest Crollius H."/>
            <person name="Guiguen Y."/>
        </authorList>
    </citation>
    <scope>NUCLEOTIDE SEQUENCE</scope>
    <source>
        <strain evidence="2">NC1722</strain>
    </source>
</reference>
<keyword evidence="1" id="KW-0732">Signal</keyword>
<evidence type="ECO:0000313" key="3">
    <source>
        <dbReference type="Proteomes" id="UP001221898"/>
    </source>
</evidence>
<feature type="signal peptide" evidence="1">
    <location>
        <begin position="1"/>
        <end position="23"/>
    </location>
</feature>
<protein>
    <recommendedName>
        <fullName evidence="4">Secreted protein</fullName>
    </recommendedName>
</protein>
<dbReference type="AlphaFoldDB" id="A0AAD7T2G1"/>
<accession>A0AAD7T2G1</accession>
<name>A0AAD7T2G1_9TELE</name>
<dbReference type="Proteomes" id="UP001221898">
    <property type="component" value="Unassembled WGS sequence"/>
</dbReference>
<organism evidence="2 3">
    <name type="scientific">Aldrovandia affinis</name>
    <dbReference type="NCBI Taxonomy" id="143900"/>
    <lineage>
        <taxon>Eukaryota</taxon>
        <taxon>Metazoa</taxon>
        <taxon>Chordata</taxon>
        <taxon>Craniata</taxon>
        <taxon>Vertebrata</taxon>
        <taxon>Euteleostomi</taxon>
        <taxon>Actinopterygii</taxon>
        <taxon>Neopterygii</taxon>
        <taxon>Teleostei</taxon>
        <taxon>Notacanthiformes</taxon>
        <taxon>Halosauridae</taxon>
        <taxon>Aldrovandia</taxon>
    </lineage>
</organism>
<evidence type="ECO:0000256" key="1">
    <source>
        <dbReference type="SAM" id="SignalP"/>
    </source>
</evidence>
<sequence length="71" mass="7701">MSPEGGHHAAVYSVLFFSTLVLCTEPGYPTKTLRNLPRLSQPACIWTVGAGVHDVGTRVMTPLPSRDMQTC</sequence>
<comment type="caution">
    <text evidence="2">The sequence shown here is derived from an EMBL/GenBank/DDBJ whole genome shotgun (WGS) entry which is preliminary data.</text>
</comment>
<feature type="chain" id="PRO_5042281731" description="Secreted protein" evidence="1">
    <location>
        <begin position="24"/>
        <end position="71"/>
    </location>
</feature>
<gene>
    <name evidence="2" type="ORF">AAFF_G00091800</name>
</gene>